<dbReference type="EMBL" id="JBHMQV010000001">
    <property type="protein sequence ID" value="MFC0843047.1"/>
    <property type="molecule type" value="Genomic_DNA"/>
</dbReference>
<keyword evidence="2" id="KW-1185">Reference proteome</keyword>
<organism evidence="1 2">
    <name type="scientific">Streptomyces noboritoensis</name>
    <dbReference type="NCBI Taxonomy" id="67337"/>
    <lineage>
        <taxon>Bacteria</taxon>
        <taxon>Bacillati</taxon>
        <taxon>Actinomycetota</taxon>
        <taxon>Actinomycetes</taxon>
        <taxon>Kitasatosporales</taxon>
        <taxon>Streptomycetaceae</taxon>
        <taxon>Streptomyces</taxon>
    </lineage>
</organism>
<evidence type="ECO:0000313" key="2">
    <source>
        <dbReference type="Proteomes" id="UP001589887"/>
    </source>
</evidence>
<name>A0ABV6TB76_9ACTN</name>
<gene>
    <name evidence="1" type="ORF">ACFH04_04715</name>
</gene>
<evidence type="ECO:0000313" key="1">
    <source>
        <dbReference type="EMBL" id="MFC0843047.1"/>
    </source>
</evidence>
<comment type="caution">
    <text evidence="1">The sequence shown here is derived from an EMBL/GenBank/DDBJ whole genome shotgun (WGS) entry which is preliminary data.</text>
</comment>
<proteinExistence type="predicted"/>
<protein>
    <submittedName>
        <fullName evidence="1">DUF5133 domain-containing protein</fullName>
    </submittedName>
</protein>
<dbReference type="RefSeq" id="WP_394316833.1">
    <property type="nucleotide sequence ID" value="NZ_JBHMQV010000001.1"/>
</dbReference>
<accession>A0ABV6TB76</accession>
<dbReference type="Proteomes" id="UP001589887">
    <property type="component" value="Unassembled WGS sequence"/>
</dbReference>
<dbReference type="Pfam" id="PF17196">
    <property type="entry name" value="DUF5133"/>
    <property type="match status" value="1"/>
</dbReference>
<sequence>MLMAHPAVLRDLLAEYHALCALNAAEGGETTRRRLEDVSYTLCVSTGTRDVDAAVIAARHRLPGARTFDDSVLSA</sequence>
<reference evidence="1 2" key="1">
    <citation type="submission" date="2024-09" db="EMBL/GenBank/DDBJ databases">
        <authorList>
            <person name="Sun Q."/>
            <person name="Mori K."/>
        </authorList>
    </citation>
    <scope>NUCLEOTIDE SEQUENCE [LARGE SCALE GENOMIC DNA]</scope>
    <source>
        <strain evidence="1 2">JCM 4557</strain>
    </source>
</reference>
<dbReference type="InterPro" id="IPR033457">
    <property type="entry name" value="DUF5133"/>
</dbReference>